<dbReference type="Proteomes" id="UP000050863">
    <property type="component" value="Unassembled WGS sequence"/>
</dbReference>
<dbReference type="EMBL" id="LLXZ01000214">
    <property type="protein sequence ID" value="KRQ94963.1"/>
    <property type="molecule type" value="Genomic_DNA"/>
</dbReference>
<keyword evidence="2" id="KW-1185">Reference proteome</keyword>
<evidence type="ECO:0000313" key="1">
    <source>
        <dbReference type="EMBL" id="KRQ94963.1"/>
    </source>
</evidence>
<protein>
    <submittedName>
        <fullName evidence="1">Uncharacterized protein</fullName>
    </submittedName>
</protein>
<proteinExistence type="predicted"/>
<name>A0A0R3KH22_9BRAD</name>
<gene>
    <name evidence="1" type="ORF">CQ12_38170</name>
</gene>
<dbReference type="STRING" id="280332.CQ12_38170"/>
<dbReference type="AlphaFoldDB" id="A0A0R3KH22"/>
<sequence length="61" mass="7120">MKPTPIHEVLRRIQRLPLAQKAADLAALVKVEPPRSIRRRELETALRDIRTRQLRKESRAA</sequence>
<reference evidence="1 2" key="1">
    <citation type="submission" date="2014-03" db="EMBL/GenBank/DDBJ databases">
        <title>Bradyrhizobium valentinum sp. nov., isolated from effective nodules of Lupinus mariae-josephae, a lupine endemic of basic-lime soils in Eastern Spain.</title>
        <authorList>
            <person name="Duran D."/>
            <person name="Rey L."/>
            <person name="Navarro A."/>
            <person name="Busquets A."/>
            <person name="Imperial J."/>
            <person name="Ruiz-Argueso T."/>
        </authorList>
    </citation>
    <scope>NUCLEOTIDE SEQUENCE [LARGE SCALE GENOMIC DNA]</scope>
    <source>
        <strain evidence="1 2">PAC68</strain>
    </source>
</reference>
<organism evidence="1 2">
    <name type="scientific">Bradyrhizobium jicamae</name>
    <dbReference type="NCBI Taxonomy" id="280332"/>
    <lineage>
        <taxon>Bacteria</taxon>
        <taxon>Pseudomonadati</taxon>
        <taxon>Pseudomonadota</taxon>
        <taxon>Alphaproteobacteria</taxon>
        <taxon>Hyphomicrobiales</taxon>
        <taxon>Nitrobacteraceae</taxon>
        <taxon>Bradyrhizobium</taxon>
    </lineage>
</organism>
<accession>A0A0R3KH22</accession>
<evidence type="ECO:0000313" key="2">
    <source>
        <dbReference type="Proteomes" id="UP000050863"/>
    </source>
</evidence>
<comment type="caution">
    <text evidence="1">The sequence shown here is derived from an EMBL/GenBank/DDBJ whole genome shotgun (WGS) entry which is preliminary data.</text>
</comment>